<dbReference type="EMBL" id="MGGL01000011">
    <property type="protein sequence ID" value="OGM26481.1"/>
    <property type="molecule type" value="Genomic_DNA"/>
</dbReference>
<dbReference type="AlphaFoldDB" id="A0A1F7YGL0"/>
<sequence>MVVSGWVDRLLLRIIMGTIQEAKDRIKLALTFQNPDKDRILAINKAREIGRYKLRKGEKVGTAVGIEDRTSAVLTFDSGSVLTAKVNTDDTTSR</sequence>
<proteinExistence type="predicted"/>
<protein>
    <submittedName>
        <fullName evidence="1">Uncharacterized protein</fullName>
    </submittedName>
</protein>
<dbReference type="Proteomes" id="UP000179221">
    <property type="component" value="Unassembled WGS sequence"/>
</dbReference>
<reference evidence="1 2" key="1">
    <citation type="journal article" date="2016" name="Nat. Commun.">
        <title>Thousands of microbial genomes shed light on interconnected biogeochemical processes in an aquifer system.</title>
        <authorList>
            <person name="Anantharaman K."/>
            <person name="Brown C.T."/>
            <person name="Hug L.A."/>
            <person name="Sharon I."/>
            <person name="Castelle C.J."/>
            <person name="Probst A.J."/>
            <person name="Thomas B.C."/>
            <person name="Singh A."/>
            <person name="Wilkins M.J."/>
            <person name="Karaoz U."/>
            <person name="Brodie E.L."/>
            <person name="Williams K.H."/>
            <person name="Hubbard S.S."/>
            <person name="Banfield J.F."/>
        </authorList>
    </citation>
    <scope>NUCLEOTIDE SEQUENCE [LARGE SCALE GENOMIC DNA]</scope>
</reference>
<evidence type="ECO:0000313" key="2">
    <source>
        <dbReference type="Proteomes" id="UP000179221"/>
    </source>
</evidence>
<name>A0A1F7YGL0_9BACT</name>
<gene>
    <name evidence="1" type="ORF">A2628_03000</name>
</gene>
<evidence type="ECO:0000313" key="1">
    <source>
        <dbReference type="EMBL" id="OGM26481.1"/>
    </source>
</evidence>
<comment type="caution">
    <text evidence="1">The sequence shown here is derived from an EMBL/GenBank/DDBJ whole genome shotgun (WGS) entry which is preliminary data.</text>
</comment>
<organism evidence="1 2">
    <name type="scientific">Candidatus Woesebacteria bacterium RIFCSPHIGHO2_01_FULL_40_22</name>
    <dbReference type="NCBI Taxonomy" id="1802499"/>
    <lineage>
        <taxon>Bacteria</taxon>
        <taxon>Candidatus Woeseibacteriota</taxon>
    </lineage>
</organism>
<accession>A0A1F7YGL0</accession>